<feature type="compositionally biased region" description="Polar residues" evidence="1">
    <location>
        <begin position="17"/>
        <end position="36"/>
    </location>
</feature>
<keyword evidence="3" id="KW-1185">Reference proteome</keyword>
<protein>
    <submittedName>
        <fullName evidence="2">Uncharacterized protein</fullName>
    </submittedName>
</protein>
<dbReference type="EMBL" id="JABBWG010000001">
    <property type="protein sequence ID" value="KAG1827085.1"/>
    <property type="molecule type" value="Genomic_DNA"/>
</dbReference>
<proteinExistence type="predicted"/>
<organism evidence="2 3">
    <name type="scientific">Suillus subaureus</name>
    <dbReference type="NCBI Taxonomy" id="48587"/>
    <lineage>
        <taxon>Eukaryota</taxon>
        <taxon>Fungi</taxon>
        <taxon>Dikarya</taxon>
        <taxon>Basidiomycota</taxon>
        <taxon>Agaricomycotina</taxon>
        <taxon>Agaricomycetes</taxon>
        <taxon>Agaricomycetidae</taxon>
        <taxon>Boletales</taxon>
        <taxon>Suillineae</taxon>
        <taxon>Suillaceae</taxon>
        <taxon>Suillus</taxon>
    </lineage>
</organism>
<evidence type="ECO:0000313" key="3">
    <source>
        <dbReference type="Proteomes" id="UP000807769"/>
    </source>
</evidence>
<dbReference type="OrthoDB" id="2647470at2759"/>
<name>A0A9P7ENL0_9AGAM</name>
<feature type="region of interest" description="Disordered" evidence="1">
    <location>
        <begin position="15"/>
        <end position="69"/>
    </location>
</feature>
<evidence type="ECO:0000313" key="2">
    <source>
        <dbReference type="EMBL" id="KAG1827085.1"/>
    </source>
</evidence>
<comment type="caution">
    <text evidence="2">The sequence shown here is derived from an EMBL/GenBank/DDBJ whole genome shotgun (WGS) entry which is preliminary data.</text>
</comment>
<dbReference type="GeneID" id="64636090"/>
<sequence length="168" mass="18856">MSSDRIVRLGPKLTLRFKTSSPKPANSDSSYQSSVSACPPVEAPRSQKKRSRDARYETDTPVIPSSAIPPTRAIVPLRRKITTATDGKSVVGHSQNNEAVGCGYRDDSYASEHLSQDWEMSTPANPPGAHVPTQFLQLQDDWEMEYWFGLYYRRIRKGSLKGRLLRES</sequence>
<dbReference type="Proteomes" id="UP000807769">
    <property type="component" value="Unassembled WGS sequence"/>
</dbReference>
<evidence type="ECO:0000256" key="1">
    <source>
        <dbReference type="SAM" id="MobiDB-lite"/>
    </source>
</evidence>
<dbReference type="RefSeq" id="XP_041199932.1">
    <property type="nucleotide sequence ID" value="XM_041342074.1"/>
</dbReference>
<accession>A0A9P7ENL0</accession>
<dbReference type="AlphaFoldDB" id="A0A9P7ENL0"/>
<reference evidence="2" key="1">
    <citation type="journal article" date="2020" name="New Phytol.">
        <title>Comparative genomics reveals dynamic genome evolution in host specialist ectomycorrhizal fungi.</title>
        <authorList>
            <person name="Lofgren L.A."/>
            <person name="Nguyen N.H."/>
            <person name="Vilgalys R."/>
            <person name="Ruytinx J."/>
            <person name="Liao H.L."/>
            <person name="Branco S."/>
            <person name="Kuo A."/>
            <person name="LaButti K."/>
            <person name="Lipzen A."/>
            <person name="Andreopoulos W."/>
            <person name="Pangilinan J."/>
            <person name="Riley R."/>
            <person name="Hundley H."/>
            <person name="Na H."/>
            <person name="Barry K."/>
            <person name="Grigoriev I.V."/>
            <person name="Stajich J.E."/>
            <person name="Kennedy P.G."/>
        </authorList>
    </citation>
    <scope>NUCLEOTIDE SEQUENCE</scope>
    <source>
        <strain evidence="2">MN1</strain>
    </source>
</reference>
<gene>
    <name evidence="2" type="ORF">BJ212DRAFT_1572588</name>
</gene>